<keyword evidence="4 5" id="KW-0143">Chaperone</keyword>
<dbReference type="InterPro" id="IPR012406">
    <property type="entry name" value="UreE"/>
</dbReference>
<evidence type="ECO:0000259" key="6">
    <source>
        <dbReference type="SMART" id="SM00988"/>
    </source>
</evidence>
<accession>A0A927M7C9</accession>
<dbReference type="GO" id="GO:0016151">
    <property type="term" value="F:nickel cation binding"/>
    <property type="evidence" value="ECO:0007669"/>
    <property type="project" value="UniProtKB-UniRule"/>
</dbReference>
<keyword evidence="2 5" id="KW-0963">Cytoplasm</keyword>
<feature type="domain" description="UreE urease accessory N-terminal" evidence="6">
    <location>
        <begin position="9"/>
        <end position="73"/>
    </location>
</feature>
<proteinExistence type="inferred from homology"/>
<evidence type="ECO:0000256" key="1">
    <source>
        <dbReference type="ARBA" id="ARBA00004496"/>
    </source>
</evidence>
<evidence type="ECO:0000256" key="5">
    <source>
        <dbReference type="HAMAP-Rule" id="MF_00822"/>
    </source>
</evidence>
<gene>
    <name evidence="5" type="primary">ureE</name>
    <name evidence="7" type="ORF">H4W31_004990</name>
</gene>
<dbReference type="HAMAP" id="MF_00822">
    <property type="entry name" value="UreE"/>
    <property type="match status" value="1"/>
</dbReference>
<reference evidence="7" key="1">
    <citation type="submission" date="2020-10" db="EMBL/GenBank/DDBJ databases">
        <title>Sequencing the genomes of 1000 actinobacteria strains.</title>
        <authorList>
            <person name="Klenk H.-P."/>
        </authorList>
    </citation>
    <scope>NUCLEOTIDE SEQUENCE</scope>
    <source>
        <strain evidence="7">DSM 46832</strain>
    </source>
</reference>
<dbReference type="PIRSF" id="PIRSF036402">
    <property type="entry name" value="Ureas_acces_UreE"/>
    <property type="match status" value="1"/>
</dbReference>
<dbReference type="Proteomes" id="UP000649753">
    <property type="component" value="Unassembled WGS sequence"/>
</dbReference>
<protein>
    <recommendedName>
        <fullName evidence="5">Urease accessory protein UreE</fullName>
    </recommendedName>
</protein>
<evidence type="ECO:0000313" key="8">
    <source>
        <dbReference type="Proteomes" id="UP000649753"/>
    </source>
</evidence>
<name>A0A927M7C9_9ACTN</name>
<dbReference type="SUPFAM" id="SSF69287">
    <property type="entry name" value="Urease metallochaperone UreE, N-terminal domain"/>
    <property type="match status" value="1"/>
</dbReference>
<evidence type="ECO:0000256" key="3">
    <source>
        <dbReference type="ARBA" id="ARBA00022596"/>
    </source>
</evidence>
<dbReference type="Pfam" id="PF02814">
    <property type="entry name" value="UreE_N"/>
    <property type="match status" value="1"/>
</dbReference>
<dbReference type="GO" id="GO:0019627">
    <property type="term" value="P:urea metabolic process"/>
    <property type="evidence" value="ECO:0007669"/>
    <property type="project" value="InterPro"/>
</dbReference>
<keyword evidence="3 5" id="KW-0533">Nickel</keyword>
<dbReference type="Pfam" id="PF05194">
    <property type="entry name" value="UreE_C"/>
    <property type="match status" value="1"/>
</dbReference>
<comment type="similarity">
    <text evidence="5">Belongs to the UreE family.</text>
</comment>
<evidence type="ECO:0000256" key="4">
    <source>
        <dbReference type="ARBA" id="ARBA00023186"/>
    </source>
</evidence>
<organism evidence="7 8">
    <name type="scientific">Plantactinospora soyae</name>
    <dbReference type="NCBI Taxonomy" id="1544732"/>
    <lineage>
        <taxon>Bacteria</taxon>
        <taxon>Bacillati</taxon>
        <taxon>Actinomycetota</taxon>
        <taxon>Actinomycetes</taxon>
        <taxon>Micromonosporales</taxon>
        <taxon>Micromonosporaceae</taxon>
        <taxon>Plantactinospora</taxon>
    </lineage>
</organism>
<comment type="caution">
    <text evidence="7">The sequence shown here is derived from an EMBL/GenBank/DDBJ whole genome shotgun (WGS) entry which is preliminary data.</text>
</comment>
<dbReference type="GO" id="GO:0005737">
    <property type="term" value="C:cytoplasm"/>
    <property type="evidence" value="ECO:0007669"/>
    <property type="project" value="UniProtKB-SubCell"/>
</dbReference>
<dbReference type="RefSeq" id="WP_192768837.1">
    <property type="nucleotide sequence ID" value="NZ_JADBEB010000001.1"/>
</dbReference>
<dbReference type="EMBL" id="JADBEB010000001">
    <property type="protein sequence ID" value="MBE1489352.1"/>
    <property type="molecule type" value="Genomic_DNA"/>
</dbReference>
<dbReference type="InterPro" id="IPR007864">
    <property type="entry name" value="UreE_C_dom"/>
</dbReference>
<dbReference type="Gene3D" id="2.60.260.20">
    <property type="entry name" value="Urease metallochaperone UreE, N-terminal domain"/>
    <property type="match status" value="1"/>
</dbReference>
<sequence length="188" mass="20756">MLVESVLGNETEPGWDARLRTARVDSLALDQWEAQKNRLRKRTLGGVEVALSLGRGTRLRDGDVLCWDERAATAIVARVQLGEVMVVDLRELENEPAGLGLRSAVELGHAIGNQHWPAVVKGTRLYVPLTVDRRVMDSVMRTHDFAGISYDFVPGTEIIAYLAPHEARRLFGGADQTPHSHVSDLVGR</sequence>
<comment type="subcellular location">
    <subcellularLocation>
        <location evidence="1 5">Cytoplasm</location>
    </subcellularLocation>
</comment>
<dbReference type="GO" id="GO:0065003">
    <property type="term" value="P:protein-containing complex assembly"/>
    <property type="evidence" value="ECO:0007669"/>
    <property type="project" value="InterPro"/>
</dbReference>
<dbReference type="AlphaFoldDB" id="A0A927M7C9"/>
<evidence type="ECO:0000313" key="7">
    <source>
        <dbReference type="EMBL" id="MBE1489352.1"/>
    </source>
</evidence>
<dbReference type="GO" id="GO:0051082">
    <property type="term" value="F:unfolded protein binding"/>
    <property type="evidence" value="ECO:0007669"/>
    <property type="project" value="UniProtKB-UniRule"/>
</dbReference>
<evidence type="ECO:0000256" key="2">
    <source>
        <dbReference type="ARBA" id="ARBA00022490"/>
    </source>
</evidence>
<keyword evidence="8" id="KW-1185">Reference proteome</keyword>
<dbReference type="InterPro" id="IPR004029">
    <property type="entry name" value="UreE_N"/>
</dbReference>
<dbReference type="SMART" id="SM00988">
    <property type="entry name" value="UreE_N"/>
    <property type="match status" value="1"/>
</dbReference>
<dbReference type="InterPro" id="IPR036118">
    <property type="entry name" value="UreE_N_sf"/>
</dbReference>
<comment type="function">
    <text evidence="5">Involved in urease metallocenter assembly. Binds nickel. Probably functions as a nickel donor during metallocenter assembly.</text>
</comment>
<dbReference type="GO" id="GO:0006457">
    <property type="term" value="P:protein folding"/>
    <property type="evidence" value="ECO:0007669"/>
    <property type="project" value="InterPro"/>
</dbReference>